<dbReference type="InParanoid" id="I7LUU8"/>
<dbReference type="SMART" id="SM00355">
    <property type="entry name" value="ZnF_C2H2"/>
    <property type="match status" value="2"/>
</dbReference>
<dbReference type="RefSeq" id="XP_001016328.1">
    <property type="nucleotide sequence ID" value="XM_001016328.1"/>
</dbReference>
<dbReference type="KEGG" id="tet:TTHERM_00128470"/>
<dbReference type="Gene3D" id="3.30.160.60">
    <property type="entry name" value="Classic Zinc Finger"/>
    <property type="match status" value="1"/>
</dbReference>
<dbReference type="AlphaFoldDB" id="I7LUU8"/>
<reference evidence="3" key="1">
    <citation type="journal article" date="2006" name="PLoS Biol.">
        <title>Macronuclear genome sequence of the ciliate Tetrahymena thermophila, a model eukaryote.</title>
        <authorList>
            <person name="Eisen J.A."/>
            <person name="Coyne R.S."/>
            <person name="Wu M."/>
            <person name="Wu D."/>
            <person name="Thiagarajan M."/>
            <person name="Wortman J.R."/>
            <person name="Badger J.H."/>
            <person name="Ren Q."/>
            <person name="Amedeo P."/>
            <person name="Jones K.M."/>
            <person name="Tallon L.J."/>
            <person name="Delcher A.L."/>
            <person name="Salzberg S.L."/>
            <person name="Silva J.C."/>
            <person name="Haas B.J."/>
            <person name="Majoros W.H."/>
            <person name="Farzad M."/>
            <person name="Carlton J.M."/>
            <person name="Smith R.K. Jr."/>
            <person name="Garg J."/>
            <person name="Pearlman R.E."/>
            <person name="Karrer K.M."/>
            <person name="Sun L."/>
            <person name="Manning G."/>
            <person name="Elde N.C."/>
            <person name="Turkewitz A.P."/>
            <person name="Asai D.J."/>
            <person name="Wilkes D.E."/>
            <person name="Wang Y."/>
            <person name="Cai H."/>
            <person name="Collins K."/>
            <person name="Stewart B.A."/>
            <person name="Lee S.R."/>
            <person name="Wilamowska K."/>
            <person name="Weinberg Z."/>
            <person name="Ruzzo W.L."/>
            <person name="Wloga D."/>
            <person name="Gaertig J."/>
            <person name="Frankel J."/>
            <person name="Tsao C.-C."/>
            <person name="Gorovsky M.A."/>
            <person name="Keeling P.J."/>
            <person name="Waller R.F."/>
            <person name="Patron N.J."/>
            <person name="Cherry J.M."/>
            <person name="Stover N.A."/>
            <person name="Krieger C.J."/>
            <person name="del Toro C."/>
            <person name="Ryder H.F."/>
            <person name="Williamson S.C."/>
            <person name="Barbeau R.A."/>
            <person name="Hamilton E.P."/>
            <person name="Orias E."/>
        </authorList>
    </citation>
    <scope>NUCLEOTIDE SEQUENCE [LARGE SCALE GENOMIC DNA]</scope>
    <source>
        <strain evidence="3">SB210</strain>
    </source>
</reference>
<dbReference type="EMBL" id="GG662699">
    <property type="protein sequence ID" value="EAR96083.1"/>
    <property type="molecule type" value="Genomic_DNA"/>
</dbReference>
<evidence type="ECO:0000259" key="1">
    <source>
        <dbReference type="PROSITE" id="PS00028"/>
    </source>
</evidence>
<evidence type="ECO:0000313" key="3">
    <source>
        <dbReference type="Proteomes" id="UP000009168"/>
    </source>
</evidence>
<gene>
    <name evidence="2" type="ORF">TTHERM_00128470</name>
</gene>
<name>I7LUU8_TETTS</name>
<dbReference type="Proteomes" id="UP000009168">
    <property type="component" value="Unassembled WGS sequence"/>
</dbReference>
<dbReference type="PROSITE" id="PS00028">
    <property type="entry name" value="ZINC_FINGER_C2H2_1"/>
    <property type="match status" value="1"/>
</dbReference>
<feature type="domain" description="C2H2-type" evidence="1">
    <location>
        <begin position="143"/>
        <end position="164"/>
    </location>
</feature>
<evidence type="ECO:0000313" key="2">
    <source>
        <dbReference type="EMBL" id="EAR96083.1"/>
    </source>
</evidence>
<dbReference type="HOGENOM" id="CLU_1100371_0_0_1"/>
<accession>I7LUU8</accession>
<dbReference type="InterPro" id="IPR013087">
    <property type="entry name" value="Znf_C2H2_type"/>
</dbReference>
<organism evidence="2 3">
    <name type="scientific">Tetrahymena thermophila (strain SB210)</name>
    <dbReference type="NCBI Taxonomy" id="312017"/>
    <lineage>
        <taxon>Eukaryota</taxon>
        <taxon>Sar</taxon>
        <taxon>Alveolata</taxon>
        <taxon>Ciliophora</taxon>
        <taxon>Intramacronucleata</taxon>
        <taxon>Oligohymenophorea</taxon>
        <taxon>Hymenostomatida</taxon>
        <taxon>Tetrahymenina</taxon>
        <taxon>Tetrahymenidae</taxon>
        <taxon>Tetrahymena</taxon>
    </lineage>
</organism>
<keyword evidence="3" id="KW-1185">Reference proteome</keyword>
<sequence length="253" mass="29671">MSDFDQHFNLLQSHFEQYSTFEYSSQLDSQYGQSEQSANYDISDHLMLLNIEQTQYDSYQLQNLTNSNGSFIQEDAAQNILADDNQQNIYPHNQLLIQFSSQNLSEQERQFLEANSDVVDEYTQNLNQLVEENNVPAIEKWFCIQCRQRCSNQGAFLNHIKVIHMGLKKSDKVQVNIYQYLLSPRLPRGRAKGSKSIKKPEKRKQYHCICKKSFCQIGGLYTHVRNIHKIEDNEEIKKYFAEQKTIGRPSKQR</sequence>
<dbReference type="GeneID" id="7834225"/>
<proteinExistence type="predicted"/>
<protein>
    <submittedName>
        <fullName evidence="2">Zinc finger, C2H2 type family protein</fullName>
    </submittedName>
</protein>